<organism evidence="2 3">
    <name type="scientific">Segatella oris</name>
    <dbReference type="NCBI Taxonomy" id="28135"/>
    <lineage>
        <taxon>Bacteria</taxon>
        <taxon>Pseudomonadati</taxon>
        <taxon>Bacteroidota</taxon>
        <taxon>Bacteroidia</taxon>
        <taxon>Bacteroidales</taxon>
        <taxon>Prevotellaceae</taxon>
        <taxon>Segatella</taxon>
    </lineage>
</organism>
<dbReference type="EMBL" id="LR134384">
    <property type="protein sequence ID" value="VEH14574.1"/>
    <property type="molecule type" value="Genomic_DNA"/>
</dbReference>
<evidence type="ECO:0000259" key="1">
    <source>
        <dbReference type="Pfam" id="PF04991"/>
    </source>
</evidence>
<name>A0A3S4T4E2_9BACT</name>
<dbReference type="GeneID" id="85011453"/>
<dbReference type="KEGG" id="poc:NCTC13071_00551"/>
<dbReference type="Proteomes" id="UP000274578">
    <property type="component" value="Chromosome 1"/>
</dbReference>
<dbReference type="AlphaFoldDB" id="A0A3S4T4E2"/>
<dbReference type="Pfam" id="PF04991">
    <property type="entry name" value="LicD"/>
    <property type="match status" value="1"/>
</dbReference>
<dbReference type="GO" id="GO:0009100">
    <property type="term" value="P:glycoprotein metabolic process"/>
    <property type="evidence" value="ECO:0007669"/>
    <property type="project" value="UniProtKB-ARBA"/>
</dbReference>
<feature type="domain" description="LicD/FKTN/FKRP nucleotidyltransferase" evidence="1">
    <location>
        <begin position="31"/>
        <end position="248"/>
    </location>
</feature>
<dbReference type="PANTHER" id="PTHR43404:SF2">
    <property type="entry name" value="LIPOPOLYSACCHARIDE CHOLINEPHOSPHOTRANSFERASE LICD"/>
    <property type="match status" value="1"/>
</dbReference>
<dbReference type="PANTHER" id="PTHR43404">
    <property type="entry name" value="LIPOPOLYSACCHARIDE CHOLINEPHOSPHOTRANSFERASE LICD"/>
    <property type="match status" value="1"/>
</dbReference>
<reference evidence="2 3" key="1">
    <citation type="submission" date="2018-12" db="EMBL/GenBank/DDBJ databases">
        <authorList>
            <consortium name="Pathogen Informatics"/>
        </authorList>
    </citation>
    <scope>NUCLEOTIDE SEQUENCE [LARGE SCALE GENOMIC DNA]</scope>
    <source>
        <strain evidence="2 3">NCTC13071</strain>
    </source>
</reference>
<dbReference type="RefSeq" id="WP_018921136.1">
    <property type="nucleotide sequence ID" value="NZ_LR134384.1"/>
</dbReference>
<sequence>MTEQKTRISDEETKKLQAYILDIMVNIDRVCREHHLRYYLLAGTMLGAVRHKGFVPWDDDADIALPRKDYNILIAHANEWLPKHIELVSGVQNPYYPYAFARIQNSETTYILRRSFNFIGGLPVDIFPLDGMTENPLKRKWHYMRYDFFVRLMYYNLRDPYKHGRGIDCLFIKMCHKLFSSAWLHRKLDKIQSEYDFDSSTLVADHDNAPDRGILAREVYGEPTPITFEGHTFMGVAKPDEYLKYCYGNYMEMPSELPPQNFRFLDLQLPYRSYLKQQNIKSKKEQH</sequence>
<accession>A0A3S4T4E2</accession>
<evidence type="ECO:0000313" key="3">
    <source>
        <dbReference type="Proteomes" id="UP000274578"/>
    </source>
</evidence>
<protein>
    <submittedName>
        <fullName evidence="2">LPS biosynthesis protein</fullName>
    </submittedName>
</protein>
<proteinExistence type="predicted"/>
<dbReference type="InterPro" id="IPR007074">
    <property type="entry name" value="LicD/FKTN/FKRP_NTP_transf"/>
</dbReference>
<dbReference type="InterPro" id="IPR052942">
    <property type="entry name" value="LPS_cholinephosphotransferase"/>
</dbReference>
<evidence type="ECO:0000313" key="2">
    <source>
        <dbReference type="EMBL" id="VEH14574.1"/>
    </source>
</evidence>
<gene>
    <name evidence="2" type="ORF">NCTC13071_00551</name>
</gene>